<dbReference type="InterPro" id="IPR051068">
    <property type="entry name" value="MFS_Domain-Containing_Protein"/>
</dbReference>
<evidence type="ECO:0000313" key="8">
    <source>
        <dbReference type="EMBL" id="CAK9269452.1"/>
    </source>
</evidence>
<protein>
    <recommendedName>
        <fullName evidence="7">SPX domain-containing protein</fullName>
    </recommendedName>
</protein>
<dbReference type="InterPro" id="IPR036259">
    <property type="entry name" value="MFS_trans_sf"/>
</dbReference>
<dbReference type="PANTHER" id="PTHR23510">
    <property type="entry name" value="INNER MEMBRANE TRANSPORT PROTEIN YAJR"/>
    <property type="match status" value="1"/>
</dbReference>
<dbReference type="PANTHER" id="PTHR23510:SF65">
    <property type="entry name" value="SPX DOMAIN-CONTAINING MEMBRANE PROTEIN OS09G0521800"/>
    <property type="match status" value="1"/>
</dbReference>
<dbReference type="Pfam" id="PF07690">
    <property type="entry name" value="MFS_1"/>
    <property type="match status" value="1"/>
</dbReference>
<feature type="transmembrane region" description="Helical" evidence="6">
    <location>
        <begin position="374"/>
        <end position="396"/>
    </location>
</feature>
<gene>
    <name evidence="8" type="ORF">CSSPJE1EN1_LOCUS14930</name>
</gene>
<dbReference type="CDD" id="cd14479">
    <property type="entry name" value="SPX-MFS_plant"/>
    <property type="match status" value="1"/>
</dbReference>
<dbReference type="SUPFAM" id="SSF103473">
    <property type="entry name" value="MFS general substrate transporter"/>
    <property type="match status" value="1"/>
</dbReference>
<evidence type="ECO:0000259" key="7">
    <source>
        <dbReference type="PROSITE" id="PS51382"/>
    </source>
</evidence>
<feature type="transmembrane region" description="Helical" evidence="6">
    <location>
        <begin position="316"/>
        <end position="337"/>
    </location>
</feature>
<dbReference type="InterPro" id="IPR004331">
    <property type="entry name" value="SPX_dom"/>
</dbReference>
<evidence type="ECO:0000256" key="1">
    <source>
        <dbReference type="ARBA" id="ARBA00004141"/>
    </source>
</evidence>
<dbReference type="Gene3D" id="1.20.1250.20">
    <property type="entry name" value="MFS general substrate transporter like domains"/>
    <property type="match status" value="1"/>
</dbReference>
<feature type="transmembrane region" description="Helical" evidence="6">
    <location>
        <begin position="279"/>
        <end position="304"/>
    </location>
</feature>
<feature type="transmembrane region" description="Helical" evidence="6">
    <location>
        <begin position="416"/>
        <end position="436"/>
    </location>
</feature>
<keyword evidence="5 6" id="KW-0472">Membrane</keyword>
<organism evidence="8 9">
    <name type="scientific">Sphagnum jensenii</name>
    <dbReference type="NCBI Taxonomy" id="128206"/>
    <lineage>
        <taxon>Eukaryota</taxon>
        <taxon>Viridiplantae</taxon>
        <taxon>Streptophyta</taxon>
        <taxon>Embryophyta</taxon>
        <taxon>Bryophyta</taxon>
        <taxon>Sphagnophytina</taxon>
        <taxon>Sphagnopsida</taxon>
        <taxon>Sphagnales</taxon>
        <taxon>Sphagnaceae</taxon>
        <taxon>Sphagnum</taxon>
    </lineage>
</organism>
<keyword evidence="3 6" id="KW-0812">Transmembrane</keyword>
<proteinExistence type="inferred from homology"/>
<dbReference type="EMBL" id="OZ020097">
    <property type="protein sequence ID" value="CAK9269452.1"/>
    <property type="molecule type" value="Genomic_DNA"/>
</dbReference>
<dbReference type="Pfam" id="PF03105">
    <property type="entry name" value="SPX"/>
    <property type="match status" value="1"/>
</dbReference>
<keyword evidence="4 6" id="KW-1133">Transmembrane helix</keyword>
<dbReference type="PROSITE" id="PS51382">
    <property type="entry name" value="SPX"/>
    <property type="match status" value="1"/>
</dbReference>
<keyword evidence="9" id="KW-1185">Reference proteome</keyword>
<feature type="transmembrane region" description="Helical" evidence="6">
    <location>
        <begin position="255"/>
        <end position="273"/>
    </location>
</feature>
<dbReference type="InterPro" id="IPR011701">
    <property type="entry name" value="MFS"/>
</dbReference>
<comment type="similarity">
    <text evidence="2">Belongs to the major facilitator superfamily.</text>
</comment>
<accession>A0ABP0WRF3</accession>
<comment type="subcellular location">
    <subcellularLocation>
        <location evidence="1">Membrane</location>
        <topology evidence="1">Multi-pass membrane protein</topology>
    </subcellularLocation>
</comment>
<feature type="domain" description="SPX" evidence="7">
    <location>
        <begin position="2"/>
        <end position="149"/>
    </location>
</feature>
<evidence type="ECO:0000256" key="3">
    <source>
        <dbReference type="ARBA" id="ARBA00022692"/>
    </source>
</evidence>
<sequence length="689" mass="76387">MVGFGKKLRQRRIHGWEEYYISYKMMKEKVKEFASHVQSDRRGNRKQVLREFSVMLDHQVEKIVLFLLMQQGQLASRLSQLADVREAAEDSEQGIGATQTAALQQAYESVGKDLLKLLQFVDMNATGLRKILKKFDKHVGYRLTDEYVASRSNHPYSQLQHIFRHVGIGAMVGTLSHNLAELQNHEEHIVTSVYEQSSRIWQDPLIESIRKAEDRLTNSTNFLRFLGNQALNERDDLPQLSEAEIEADQYHFMSLFLNLLNTFFYMVNTYIVVPTADKYAASLGAAPTMCGAIIGAMAVAQLVSSVYLSAWSNRSYLGPLIFSAVILCIGNVFYAIAYDFNSISILLLGRLLCGFGSARAVNRRYISDCVPAKFTLQASAAFVSASALGMATGPALAGLLEVHTSQFGITLNANTLPGWIMAGGWFLFLLWLWLGFKEPSHHDPITPSSHSSDINRGGNEWFKPLAIYSLDREDSLSDQEQSQAATSISEAYGLLTPSVKVQLFIYFMLKFAMEILVSESSVVTAHYFQWSIHSVAMFLALLGLTVLPVNWVIGSYASNIFQDRQLLVAAEILTCLGVLVSFDYGLMMPYSVTQYISGALLMFISAEVLEGVNLSLLSKVMSSRLARGTYNGGLLSTEAGTVARVVADGTITLTGYFGESKLLNLTMLPTLVIGLLSIAGTLVTYNSMF</sequence>
<evidence type="ECO:0000256" key="5">
    <source>
        <dbReference type="ARBA" id="ARBA00023136"/>
    </source>
</evidence>
<dbReference type="Proteomes" id="UP001497444">
    <property type="component" value="Chromosome 2"/>
</dbReference>
<evidence type="ECO:0000256" key="4">
    <source>
        <dbReference type="ARBA" id="ARBA00022989"/>
    </source>
</evidence>
<evidence type="ECO:0000256" key="6">
    <source>
        <dbReference type="SAM" id="Phobius"/>
    </source>
</evidence>
<name>A0ABP0WRF3_9BRYO</name>
<evidence type="ECO:0000313" key="9">
    <source>
        <dbReference type="Proteomes" id="UP001497444"/>
    </source>
</evidence>
<feature type="transmembrane region" description="Helical" evidence="6">
    <location>
        <begin position="662"/>
        <end position="685"/>
    </location>
</feature>
<reference evidence="8 9" key="1">
    <citation type="submission" date="2024-02" db="EMBL/GenBank/DDBJ databases">
        <authorList>
            <consortium name="ELIXIR-Norway"/>
            <consortium name="Elixir Norway"/>
        </authorList>
    </citation>
    <scope>NUCLEOTIDE SEQUENCE [LARGE SCALE GENOMIC DNA]</scope>
</reference>
<feature type="transmembrane region" description="Helical" evidence="6">
    <location>
        <begin position="592"/>
        <end position="617"/>
    </location>
</feature>
<feature type="transmembrane region" description="Helical" evidence="6">
    <location>
        <begin position="566"/>
        <end position="586"/>
    </location>
</feature>
<dbReference type="InterPro" id="IPR045264">
    <property type="entry name" value="SPXM_SPX_plant"/>
</dbReference>
<evidence type="ECO:0000256" key="2">
    <source>
        <dbReference type="ARBA" id="ARBA00008335"/>
    </source>
</evidence>
<feature type="transmembrane region" description="Helical" evidence="6">
    <location>
        <begin position="534"/>
        <end position="554"/>
    </location>
</feature>